<evidence type="ECO:0000313" key="1">
    <source>
        <dbReference type="EMBL" id="KAK6333294.1"/>
    </source>
</evidence>
<dbReference type="AlphaFoldDB" id="A0AAN8MKY9"/>
<dbReference type="Proteomes" id="UP001313282">
    <property type="component" value="Unassembled WGS sequence"/>
</dbReference>
<dbReference type="EMBL" id="JAVHNR010000009">
    <property type="protein sequence ID" value="KAK6333294.1"/>
    <property type="molecule type" value="Genomic_DNA"/>
</dbReference>
<protein>
    <recommendedName>
        <fullName evidence="3">F-box domain-containing protein</fullName>
    </recommendedName>
</protein>
<proteinExistence type="predicted"/>
<sequence>MASLASFPQELVDMIFAHLTPANIGKVRLLSQDHNARFKPLFWYLVFQPLTIDLRPNKIARLGELVGDCEIVSQIHNVTVRQMWGEDLGASRITPLLTRAFAGLPDIRNIKFEASVGTGGFDYWKPVIDAIIKNKKKTVESISGPRCGIQLSKFKFSVPQLRGYQTTFENLKKLDITVSVQCERADLTVQFWLFIEKIGNKIEDLTVRTSRTARTAPRPNSHGRYLPPNLSLPKLKALKLVDTAVTPLDLTVLLWNLDMVSIDISQCRMVDPMSQWFEVMKYLRNSNFVNLKHIRLMLSSRYGDDSYDLPNLLIDVDGNWTDEGNNCQVVLNSGVSKHYITSKNLWSELGAYDEFYSFWDSLTNLKWTTPRVTRWKRLLSAADQRKFQIEDLGGGWSDEAVAEIDDEYEQLVNDINAEVDSDCEEVQ</sequence>
<organism evidence="1 2">
    <name type="scientific">Orbilia javanica</name>
    <dbReference type="NCBI Taxonomy" id="47235"/>
    <lineage>
        <taxon>Eukaryota</taxon>
        <taxon>Fungi</taxon>
        <taxon>Dikarya</taxon>
        <taxon>Ascomycota</taxon>
        <taxon>Pezizomycotina</taxon>
        <taxon>Orbiliomycetes</taxon>
        <taxon>Orbiliales</taxon>
        <taxon>Orbiliaceae</taxon>
        <taxon>Orbilia</taxon>
    </lineage>
</organism>
<gene>
    <name evidence="1" type="ORF">TWF718_011113</name>
</gene>
<accession>A0AAN8MKY9</accession>
<evidence type="ECO:0008006" key="3">
    <source>
        <dbReference type="Google" id="ProtNLM"/>
    </source>
</evidence>
<name>A0AAN8MKY9_9PEZI</name>
<comment type="caution">
    <text evidence="1">The sequence shown here is derived from an EMBL/GenBank/DDBJ whole genome shotgun (WGS) entry which is preliminary data.</text>
</comment>
<evidence type="ECO:0000313" key="2">
    <source>
        <dbReference type="Proteomes" id="UP001313282"/>
    </source>
</evidence>
<keyword evidence="2" id="KW-1185">Reference proteome</keyword>
<reference evidence="1 2" key="1">
    <citation type="submission" date="2019-10" db="EMBL/GenBank/DDBJ databases">
        <authorList>
            <person name="Palmer J.M."/>
        </authorList>
    </citation>
    <scope>NUCLEOTIDE SEQUENCE [LARGE SCALE GENOMIC DNA]</scope>
    <source>
        <strain evidence="1 2">TWF718</strain>
    </source>
</reference>